<dbReference type="KEGG" id="csx:CSING_11155"/>
<dbReference type="OrthoDB" id="142078at2"/>
<dbReference type="HOGENOM" id="CLU_045532_2_1_11"/>
<dbReference type="SMART" id="SM00046">
    <property type="entry name" value="DAGKc"/>
    <property type="match status" value="1"/>
</dbReference>
<keyword evidence="7" id="KW-1185">Reference proteome</keyword>
<dbReference type="GO" id="GO:0005886">
    <property type="term" value="C:plasma membrane"/>
    <property type="evidence" value="ECO:0007669"/>
    <property type="project" value="TreeGrafter"/>
</dbReference>
<evidence type="ECO:0000313" key="6">
    <source>
        <dbReference type="Proteomes" id="UP000031890"/>
    </source>
</evidence>
<comment type="similarity">
    <text evidence="2">Belongs to the diacylglycerol/lipid kinase family.</text>
</comment>
<dbReference type="Proteomes" id="UP000031890">
    <property type="component" value="Chromosome"/>
</dbReference>
<keyword evidence="4" id="KW-0418">Kinase</keyword>
<evidence type="ECO:0000256" key="2">
    <source>
        <dbReference type="ARBA" id="ARBA00005983"/>
    </source>
</evidence>
<dbReference type="PANTHER" id="PTHR12358:SF106">
    <property type="entry name" value="LIPID KINASE YEGS"/>
    <property type="match status" value="1"/>
</dbReference>
<evidence type="ECO:0000259" key="3">
    <source>
        <dbReference type="PROSITE" id="PS50146"/>
    </source>
</evidence>
<feature type="domain" description="DAGKc" evidence="3">
    <location>
        <begin position="1"/>
        <end position="140"/>
    </location>
</feature>
<dbReference type="InterPro" id="IPR050187">
    <property type="entry name" value="Lipid_Phosphate_FormReg"/>
</dbReference>
<reference evidence="4 6" key="1">
    <citation type="journal article" date="2015" name="Genome Announc.">
        <title>Complete Genome Sequence and Annotation of Corynebacterium singulare DSM 44357, Isolated from a Human Semen Specimen.</title>
        <authorList>
            <person name="Merten M."/>
            <person name="Brinkrolf K."/>
            <person name="Albersmeier A."/>
            <person name="Kutter Y."/>
            <person name="Ruckert C."/>
            <person name="Tauch A."/>
        </authorList>
    </citation>
    <scope>NUCLEOTIDE SEQUENCE [LARGE SCALE GENOMIC DNA]</scope>
    <source>
        <strain evidence="4">IBS B52218</strain>
    </source>
</reference>
<organism evidence="4 6">
    <name type="scientific">Corynebacterium singulare</name>
    <dbReference type="NCBI Taxonomy" id="161899"/>
    <lineage>
        <taxon>Bacteria</taxon>
        <taxon>Bacillati</taxon>
        <taxon>Actinomycetota</taxon>
        <taxon>Actinomycetes</taxon>
        <taxon>Mycobacteriales</taxon>
        <taxon>Corynebacteriaceae</taxon>
        <taxon>Corynebacterium</taxon>
    </lineage>
</organism>
<evidence type="ECO:0000313" key="7">
    <source>
        <dbReference type="Proteomes" id="UP001521911"/>
    </source>
</evidence>
<dbReference type="InterPro" id="IPR001206">
    <property type="entry name" value="Diacylglycerol_kinase_cat_dom"/>
</dbReference>
<dbReference type="EMBL" id="CP010827">
    <property type="protein sequence ID" value="AJI79727.1"/>
    <property type="molecule type" value="Genomic_DNA"/>
</dbReference>
<dbReference type="PANTHER" id="PTHR12358">
    <property type="entry name" value="SPHINGOSINE KINASE"/>
    <property type="match status" value="1"/>
</dbReference>
<gene>
    <name evidence="4" type="ORF">CSING_11155</name>
    <name evidence="5" type="ORF">MHK08_11510</name>
</gene>
<reference evidence="5 7" key="2">
    <citation type="submission" date="2022-02" db="EMBL/GenBank/DDBJ databases">
        <title>Uncovering new skin microbiome diversity through culturing and metagenomics.</title>
        <authorList>
            <person name="Conlan S."/>
            <person name="Deming C."/>
            <person name="Nisc Comparative Sequencing Program N."/>
            <person name="Segre J.A."/>
        </authorList>
    </citation>
    <scope>NUCLEOTIDE SEQUENCE [LARGE SCALE GENOMIC DNA]</scope>
    <source>
        <strain evidence="5 7">ACRQV</strain>
    </source>
</reference>
<dbReference type="Pfam" id="PF00781">
    <property type="entry name" value="DAGK_cat"/>
    <property type="match status" value="1"/>
</dbReference>
<name>A0A0B6ET96_9CORY</name>
<dbReference type="SUPFAM" id="SSF111331">
    <property type="entry name" value="NAD kinase/diacylglycerol kinase-like"/>
    <property type="match status" value="1"/>
</dbReference>
<dbReference type="Gene3D" id="2.60.200.40">
    <property type="match status" value="1"/>
</dbReference>
<proteinExistence type="inferred from homology"/>
<protein>
    <submittedName>
        <fullName evidence="5">Diacylglycerol kinase family lipid kinase</fullName>
    </submittedName>
    <submittedName>
        <fullName evidence="4">Sphingosine/diacylglycerol kinase-like enzyme</fullName>
    </submittedName>
</protein>
<evidence type="ECO:0000313" key="4">
    <source>
        <dbReference type="EMBL" id="AJI79727.1"/>
    </source>
</evidence>
<comment type="cofactor">
    <cofactor evidence="1">
        <name>Mg(2+)</name>
        <dbReference type="ChEBI" id="CHEBI:18420"/>
    </cofactor>
</comment>
<keyword evidence="4" id="KW-0808">Transferase</keyword>
<dbReference type="InterPro" id="IPR017438">
    <property type="entry name" value="ATP-NAD_kinase_N"/>
</dbReference>
<evidence type="ECO:0000256" key="1">
    <source>
        <dbReference type="ARBA" id="ARBA00001946"/>
    </source>
</evidence>
<dbReference type="PROSITE" id="PS50146">
    <property type="entry name" value="DAGK"/>
    <property type="match status" value="1"/>
</dbReference>
<dbReference type="STRING" id="161899.CSING_11155"/>
<dbReference type="GO" id="GO:0004143">
    <property type="term" value="F:ATP-dependent diacylglycerol kinase activity"/>
    <property type="evidence" value="ECO:0007669"/>
    <property type="project" value="TreeGrafter"/>
</dbReference>
<accession>A0A0B6ET96</accession>
<dbReference type="AlphaFoldDB" id="A0A0B6ET96"/>
<dbReference type="Proteomes" id="UP001521911">
    <property type="component" value="Unassembled WGS sequence"/>
</dbReference>
<evidence type="ECO:0000313" key="5">
    <source>
        <dbReference type="EMBL" id="MCG7277089.1"/>
    </source>
</evidence>
<dbReference type="RefSeq" id="WP_042532197.1">
    <property type="nucleotide sequence ID" value="NZ_CP010827.1"/>
</dbReference>
<dbReference type="Gene3D" id="3.40.50.10330">
    <property type="entry name" value="Probable inorganic polyphosphate/atp-NAD kinase, domain 1"/>
    <property type="match status" value="1"/>
</dbReference>
<sequence>MRVLLISNPNSTSQNAALFREVLPIIRGVEGLRLLTQFTHYPGHAEEMVEGMTREDFDVILAFGGDGTVNEIVNGLLGPVDGRAHPSPQDIPALAVIPTGSANVFVRALGFPNTPVEAAHVLARMLDRDIRREVFLGTWNDRWFAVNAGFGLDADVLARVDRAREKGFSATPLRYLAVAFQAYQRARVRPPRINVRAVSRSGQTFEAENVPLMFTSNTNPWTFLGPLPVVTNPRNSFDQGLGLFGVSDLHGFDGLVGVLHLFGVDHRHWLNKITDARTLHFEDAAEVDLDCPKPHRFQADGESEGTFTKVHIESVPNALEVFAPIDPRPASQRTIREVLRDFIRIK</sequence>
<dbReference type="EMBL" id="JAKRDF010000019">
    <property type="protein sequence ID" value="MCG7277089.1"/>
    <property type="molecule type" value="Genomic_DNA"/>
</dbReference>
<dbReference type="InterPro" id="IPR016064">
    <property type="entry name" value="NAD/diacylglycerol_kinase_sf"/>
</dbReference>